<dbReference type="InterPro" id="IPR050832">
    <property type="entry name" value="Bact_Acetyltransf"/>
</dbReference>
<dbReference type="InterPro" id="IPR000182">
    <property type="entry name" value="GNAT_dom"/>
</dbReference>
<organism evidence="4 5">
    <name type="scientific">Pararobbsia silviterrae</name>
    <dbReference type="NCBI Taxonomy" id="1792498"/>
    <lineage>
        <taxon>Bacteria</taxon>
        <taxon>Pseudomonadati</taxon>
        <taxon>Pseudomonadota</taxon>
        <taxon>Betaproteobacteria</taxon>
        <taxon>Burkholderiales</taxon>
        <taxon>Burkholderiaceae</taxon>
        <taxon>Pararobbsia</taxon>
    </lineage>
</organism>
<dbReference type="RefSeq" id="WP_121086239.1">
    <property type="nucleotide sequence ID" value="NZ_RBZU01000004.1"/>
</dbReference>
<evidence type="ECO:0000313" key="5">
    <source>
        <dbReference type="Proteomes" id="UP000270342"/>
    </source>
</evidence>
<dbReference type="PROSITE" id="PS51186">
    <property type="entry name" value="GNAT"/>
    <property type="match status" value="1"/>
</dbReference>
<dbReference type="CDD" id="cd04301">
    <property type="entry name" value="NAT_SF"/>
    <property type="match status" value="1"/>
</dbReference>
<evidence type="ECO:0000259" key="3">
    <source>
        <dbReference type="PROSITE" id="PS51186"/>
    </source>
</evidence>
<dbReference type="PANTHER" id="PTHR43877">
    <property type="entry name" value="AMINOALKYLPHOSPHONATE N-ACETYLTRANSFERASE-RELATED-RELATED"/>
    <property type="match status" value="1"/>
</dbReference>
<evidence type="ECO:0000256" key="2">
    <source>
        <dbReference type="ARBA" id="ARBA00023315"/>
    </source>
</evidence>
<dbReference type="AlphaFoldDB" id="A0A494XYU7"/>
<keyword evidence="1 4" id="KW-0808">Transferase</keyword>
<evidence type="ECO:0000313" key="4">
    <source>
        <dbReference type="EMBL" id="RKP55692.1"/>
    </source>
</evidence>
<dbReference type="GO" id="GO:0016747">
    <property type="term" value="F:acyltransferase activity, transferring groups other than amino-acyl groups"/>
    <property type="evidence" value="ECO:0007669"/>
    <property type="project" value="InterPro"/>
</dbReference>
<dbReference type="SUPFAM" id="SSF55729">
    <property type="entry name" value="Acyl-CoA N-acyltransferases (Nat)"/>
    <property type="match status" value="1"/>
</dbReference>
<sequence>MPIALRAARPEDAASIADVYFRSRTALVACAPLTHSADAILEWIADWLVPSGDVVVALDGERIVGLSATSAAYGVVWLDQLYVDPRDIGRGIGAALLNEVVARAQTAIQLYTFSENLRARTFYERHGFVALEPRDASSNEAGVPDMLYRRAFP</sequence>
<dbReference type="Gene3D" id="3.40.630.30">
    <property type="match status" value="1"/>
</dbReference>
<evidence type="ECO:0000256" key="1">
    <source>
        <dbReference type="ARBA" id="ARBA00022679"/>
    </source>
</evidence>
<feature type="domain" description="N-acetyltransferase" evidence="3">
    <location>
        <begin position="3"/>
        <end position="153"/>
    </location>
</feature>
<dbReference type="OrthoDB" id="8595358at2"/>
<protein>
    <submittedName>
        <fullName evidence="4">GNAT family N-acetyltransferase</fullName>
    </submittedName>
</protein>
<reference evidence="4 5" key="1">
    <citation type="submission" date="2018-10" db="EMBL/GenBank/DDBJ databases">
        <title>Robbsia sp. DHC34, isolated from soil.</title>
        <authorList>
            <person name="Gao Z.-H."/>
            <person name="Qiu L.-H."/>
        </authorList>
    </citation>
    <scope>NUCLEOTIDE SEQUENCE [LARGE SCALE GENOMIC DNA]</scope>
    <source>
        <strain evidence="4 5">DHC34</strain>
    </source>
</reference>
<proteinExistence type="predicted"/>
<name>A0A494XYU7_9BURK</name>
<dbReference type="Pfam" id="PF00583">
    <property type="entry name" value="Acetyltransf_1"/>
    <property type="match status" value="1"/>
</dbReference>
<dbReference type="Proteomes" id="UP000270342">
    <property type="component" value="Unassembled WGS sequence"/>
</dbReference>
<comment type="caution">
    <text evidence="4">The sequence shown here is derived from an EMBL/GenBank/DDBJ whole genome shotgun (WGS) entry which is preliminary data.</text>
</comment>
<accession>A0A494XYU7</accession>
<keyword evidence="5" id="KW-1185">Reference proteome</keyword>
<dbReference type="InterPro" id="IPR016181">
    <property type="entry name" value="Acyl_CoA_acyltransferase"/>
</dbReference>
<gene>
    <name evidence="4" type="ORF">D7S86_10710</name>
</gene>
<dbReference type="EMBL" id="RBZU01000004">
    <property type="protein sequence ID" value="RKP55692.1"/>
    <property type="molecule type" value="Genomic_DNA"/>
</dbReference>
<keyword evidence="2" id="KW-0012">Acyltransferase</keyword>